<gene>
    <name evidence="3" type="ORF">KL86SPO_40472</name>
</gene>
<dbReference type="InterPro" id="IPR035940">
    <property type="entry name" value="CAP_sf"/>
</dbReference>
<dbReference type="RefSeq" id="WP_075752500.1">
    <property type="nucleotide sequence ID" value="NZ_LT608335.1"/>
</dbReference>
<dbReference type="Pfam" id="PF00188">
    <property type="entry name" value="CAP"/>
    <property type="match status" value="1"/>
</dbReference>
<dbReference type="PANTHER" id="PTHR31157">
    <property type="entry name" value="SCP DOMAIN-CONTAINING PROTEIN"/>
    <property type="match status" value="1"/>
</dbReference>
<evidence type="ECO:0000259" key="2">
    <source>
        <dbReference type="Pfam" id="PF00188"/>
    </source>
</evidence>
<name>A0A212LWZ9_9FIRM</name>
<reference evidence="3" key="1">
    <citation type="submission" date="2016-08" db="EMBL/GenBank/DDBJ databases">
        <authorList>
            <person name="Seilhamer J.J."/>
        </authorList>
    </citation>
    <scope>NUCLEOTIDE SEQUENCE</scope>
    <source>
        <strain evidence="3">86</strain>
    </source>
</reference>
<evidence type="ECO:0000313" key="3">
    <source>
        <dbReference type="EMBL" id="SCM81987.1"/>
    </source>
</evidence>
<sequence length="276" mass="30875">MDKDVPALYKRVAALLLAALLLAAIPLTAEAFKVTIDNKYNATKSFAILKHDDKLNKWVCIGWYNVGPKTVKNFTFLDSTKVKHAYIYSSAWSGSGEGAMERMVIKSKFKYYDGEQCPPGDKRRKEFFSRVNIGTDGTVRLVWQAAPAAITGDERLGIDLLNRDREKQGLPRLSADAKLSQVARKHAKDMAQNKYFSHTNRKGQSPFDRMKEDGITYRSAAENIAYNSSIAAMQAAWMNSPGHRTNILNSQYTHVGLGLYTASDGTIYGVQLFARY</sequence>
<proteinExistence type="predicted"/>
<feature type="chain" id="PRO_5013143573" description="SCP domain-containing protein" evidence="1">
    <location>
        <begin position="32"/>
        <end position="276"/>
    </location>
</feature>
<dbReference type="InterPro" id="IPR014044">
    <property type="entry name" value="CAP_dom"/>
</dbReference>
<dbReference type="Gene3D" id="3.40.33.10">
    <property type="entry name" value="CAP"/>
    <property type="match status" value="1"/>
</dbReference>
<dbReference type="SUPFAM" id="SSF55797">
    <property type="entry name" value="PR-1-like"/>
    <property type="match status" value="1"/>
</dbReference>
<organism evidence="3">
    <name type="scientific">uncultured Sporomusa sp</name>
    <dbReference type="NCBI Taxonomy" id="307249"/>
    <lineage>
        <taxon>Bacteria</taxon>
        <taxon>Bacillati</taxon>
        <taxon>Bacillota</taxon>
        <taxon>Negativicutes</taxon>
        <taxon>Selenomonadales</taxon>
        <taxon>Sporomusaceae</taxon>
        <taxon>Sporomusa</taxon>
        <taxon>environmental samples</taxon>
    </lineage>
</organism>
<feature type="domain" description="SCP" evidence="2">
    <location>
        <begin position="159"/>
        <end position="272"/>
    </location>
</feature>
<protein>
    <recommendedName>
        <fullName evidence="2">SCP domain-containing protein</fullName>
    </recommendedName>
</protein>
<evidence type="ECO:0000256" key="1">
    <source>
        <dbReference type="SAM" id="SignalP"/>
    </source>
</evidence>
<dbReference type="CDD" id="cd05379">
    <property type="entry name" value="CAP_bacterial"/>
    <property type="match status" value="1"/>
</dbReference>
<accession>A0A212LWZ9</accession>
<feature type="signal peptide" evidence="1">
    <location>
        <begin position="1"/>
        <end position="31"/>
    </location>
</feature>
<dbReference type="EMBL" id="FMJE01000004">
    <property type="protein sequence ID" value="SCM81987.1"/>
    <property type="molecule type" value="Genomic_DNA"/>
</dbReference>
<keyword evidence="1" id="KW-0732">Signal</keyword>
<dbReference type="AlphaFoldDB" id="A0A212LWZ9"/>
<dbReference type="PANTHER" id="PTHR31157:SF1">
    <property type="entry name" value="SCP DOMAIN-CONTAINING PROTEIN"/>
    <property type="match status" value="1"/>
</dbReference>